<accession>A0A8X6UQF4</accession>
<sequence length="113" mass="13117">MQKTIKDDNSLLHHKAGHDAFVRDVTDENISTSLCGVKSNCPFNELSYWHLTNNLVVDIMHDLLEDRCATEIYLILHQYIFEDKFLILSVLNDRVSNFNYSECDSRCKPVPIK</sequence>
<organism evidence="1 2">
    <name type="scientific">Nephila pilipes</name>
    <name type="common">Giant wood spider</name>
    <name type="synonym">Nephila maculata</name>
    <dbReference type="NCBI Taxonomy" id="299642"/>
    <lineage>
        <taxon>Eukaryota</taxon>
        <taxon>Metazoa</taxon>
        <taxon>Ecdysozoa</taxon>
        <taxon>Arthropoda</taxon>
        <taxon>Chelicerata</taxon>
        <taxon>Arachnida</taxon>
        <taxon>Araneae</taxon>
        <taxon>Araneomorphae</taxon>
        <taxon>Entelegynae</taxon>
        <taxon>Araneoidea</taxon>
        <taxon>Nephilidae</taxon>
        <taxon>Nephila</taxon>
    </lineage>
</organism>
<keyword evidence="2" id="KW-1185">Reference proteome</keyword>
<evidence type="ECO:0000313" key="2">
    <source>
        <dbReference type="Proteomes" id="UP000887013"/>
    </source>
</evidence>
<protein>
    <submittedName>
        <fullName evidence="1">Uncharacterized protein</fullName>
    </submittedName>
</protein>
<reference evidence="1" key="1">
    <citation type="submission" date="2020-08" db="EMBL/GenBank/DDBJ databases">
        <title>Multicomponent nature underlies the extraordinary mechanical properties of spider dragline silk.</title>
        <authorList>
            <person name="Kono N."/>
            <person name="Nakamura H."/>
            <person name="Mori M."/>
            <person name="Yoshida Y."/>
            <person name="Ohtoshi R."/>
            <person name="Malay A.D."/>
            <person name="Moran D.A.P."/>
            <person name="Tomita M."/>
            <person name="Numata K."/>
            <person name="Arakawa K."/>
        </authorList>
    </citation>
    <scope>NUCLEOTIDE SEQUENCE</scope>
</reference>
<dbReference type="Proteomes" id="UP000887013">
    <property type="component" value="Unassembled WGS sequence"/>
</dbReference>
<name>A0A8X6UQF4_NEPPI</name>
<dbReference type="OrthoDB" id="6506336at2759"/>
<dbReference type="AlphaFoldDB" id="A0A8X6UQF4"/>
<evidence type="ECO:0000313" key="1">
    <source>
        <dbReference type="EMBL" id="GFU37449.1"/>
    </source>
</evidence>
<dbReference type="EMBL" id="BMAW01034933">
    <property type="protein sequence ID" value="GFU37449.1"/>
    <property type="molecule type" value="Genomic_DNA"/>
</dbReference>
<comment type="caution">
    <text evidence="1">The sequence shown here is derived from an EMBL/GenBank/DDBJ whole genome shotgun (WGS) entry which is preliminary data.</text>
</comment>
<gene>
    <name evidence="1" type="ORF">NPIL_576031</name>
</gene>
<proteinExistence type="predicted"/>